<dbReference type="OrthoDB" id="9988102at2759"/>
<dbReference type="AlphaFoldDB" id="A0A9N9KKT0"/>
<dbReference type="Proteomes" id="UP000696280">
    <property type="component" value="Unassembled WGS sequence"/>
</dbReference>
<feature type="region of interest" description="Disordered" evidence="1">
    <location>
        <begin position="372"/>
        <end position="403"/>
    </location>
</feature>
<dbReference type="EMBL" id="CAJVRL010000001">
    <property type="protein sequence ID" value="CAG8948746.1"/>
    <property type="molecule type" value="Genomic_DNA"/>
</dbReference>
<reference evidence="2" key="1">
    <citation type="submission" date="2021-07" db="EMBL/GenBank/DDBJ databases">
        <authorList>
            <person name="Durling M."/>
        </authorList>
    </citation>
    <scope>NUCLEOTIDE SEQUENCE</scope>
</reference>
<sequence length="625" mass="69190">MDAFQVSNIAAPGNSQDFGVGQGNHTSPTSDGTFQDMGPNTFIPLDERTRDPCSASSYAYFGPKAYAQHTSQPAEKVDPISERPVLTASDIQNKKLKSPHFADPILSGVDHEDKTTQTETIPSRADSEAVNSVVNTGTEVGGWLSEGKDLPSRQVFHKIDASFVESLYEDVTLQGIYHSALENNLSLETFEILLRQSLKNLGRDLRDGGISVQERRLGDLINTPLCVWTAFAICNKVWGNGELFFDGFDTPRKSEKAALDGAIGEEFEFFFHSSQAFVSFKRDLEASVLLSTALEETRLSSSYFSHVYQLAISKISRYWTTRLSQIYRSGEPKLSDGKVRVRWKCACGDDLWDDFEELQEGAADAYSEMFHNGGRDVQSRPSESHSSSSQSGNISPPASTAPKNISVNKIAPAVVTQRKIRAYPLQNMPSMRTSSTPSLTPTSHLLLCSSDATSAAALLQPCTTGVTTDFEAFKIMRESHDTYRKGDLLLWKVWFSLKLLKVREISFVKFEYFQKSKTADIKHNIDEKDTIPPPSSKDYFYRPVPIDITPPVGSNHLVHFFNKPHKAEDEARIFDRLPKKATGLIKTSGETGWGLHLVDGVNHQRIASLAVLIGSLGNINQISAS</sequence>
<name>A0A9N9KKT0_9HELO</name>
<accession>A0A9N9KKT0</accession>
<comment type="caution">
    <text evidence="2">The sequence shown here is derived from an EMBL/GenBank/DDBJ whole genome shotgun (WGS) entry which is preliminary data.</text>
</comment>
<gene>
    <name evidence="2" type="ORF">HYFRA_00001867</name>
</gene>
<feature type="compositionally biased region" description="Low complexity" evidence="1">
    <location>
        <begin position="379"/>
        <end position="398"/>
    </location>
</feature>
<evidence type="ECO:0000313" key="3">
    <source>
        <dbReference type="Proteomes" id="UP000696280"/>
    </source>
</evidence>
<feature type="region of interest" description="Disordered" evidence="1">
    <location>
        <begin position="1"/>
        <end position="36"/>
    </location>
</feature>
<evidence type="ECO:0000313" key="2">
    <source>
        <dbReference type="EMBL" id="CAG8948746.1"/>
    </source>
</evidence>
<keyword evidence="3" id="KW-1185">Reference proteome</keyword>
<evidence type="ECO:0000256" key="1">
    <source>
        <dbReference type="SAM" id="MobiDB-lite"/>
    </source>
</evidence>
<organism evidence="2 3">
    <name type="scientific">Hymenoscyphus fraxineus</name>
    <dbReference type="NCBI Taxonomy" id="746836"/>
    <lineage>
        <taxon>Eukaryota</taxon>
        <taxon>Fungi</taxon>
        <taxon>Dikarya</taxon>
        <taxon>Ascomycota</taxon>
        <taxon>Pezizomycotina</taxon>
        <taxon>Leotiomycetes</taxon>
        <taxon>Helotiales</taxon>
        <taxon>Helotiaceae</taxon>
        <taxon>Hymenoscyphus</taxon>
    </lineage>
</organism>
<protein>
    <submittedName>
        <fullName evidence="2">Uncharacterized protein</fullName>
    </submittedName>
</protein>
<proteinExistence type="predicted"/>
<feature type="compositionally biased region" description="Polar residues" evidence="1">
    <location>
        <begin position="1"/>
        <end position="33"/>
    </location>
</feature>